<evidence type="ECO:0000256" key="1">
    <source>
        <dbReference type="ARBA" id="ARBA00004141"/>
    </source>
</evidence>
<dbReference type="GeneID" id="16069849"/>
<evidence type="ECO:0000313" key="7">
    <source>
        <dbReference type="EMBL" id="EGD79220.1"/>
    </source>
</evidence>
<dbReference type="PANTHER" id="PTHR44733">
    <property type="entry name" value="DNAJ HOMOLOG SUBFAMILY C MEMBER 22"/>
    <property type="match status" value="1"/>
</dbReference>
<sequence>MMAGEGRRREPQRTSFGVWVRWLLFGGFGAHHYYLKRDFQAFLWAISFGGFGIGLIYDMFRINTYLDEVNKTSVFMVNRRQLLQASRKPAVLAVRTIGQLIFAMYLRFIAFWAVPQDPRFSLPWPTGIAGIFGGLAAAWTVANIGDLGYRKGNTRGAFIGAMVMEALLAAALRDEAGEVDHVKYGDAGSCFWVAVVAIAAYAWSRRYLSPQEMAALPRPSGWWRALRYFFRVALFWALVTSAFAFHSRIELNEKEDTVAGHCYVYINSPQWEEHKQAFYLFYIQCSADFDECKRQIWEAIEGPSARADS</sequence>
<feature type="transmembrane region" description="Helical" evidence="5">
    <location>
        <begin position="41"/>
        <end position="60"/>
    </location>
</feature>
<evidence type="ECO:0000256" key="5">
    <source>
        <dbReference type="SAM" id="Phobius"/>
    </source>
</evidence>
<dbReference type="InterPro" id="IPR007829">
    <property type="entry name" value="TM2"/>
</dbReference>
<evidence type="ECO:0000256" key="4">
    <source>
        <dbReference type="ARBA" id="ARBA00023136"/>
    </source>
</evidence>
<gene>
    <name evidence="7" type="ORF">PTSG_09941</name>
</gene>
<keyword evidence="2 5" id="KW-0812">Transmembrane</keyword>
<evidence type="ECO:0000313" key="8">
    <source>
        <dbReference type="Proteomes" id="UP000007799"/>
    </source>
</evidence>
<dbReference type="Pfam" id="PF05154">
    <property type="entry name" value="TM2"/>
    <property type="match status" value="1"/>
</dbReference>
<keyword evidence="3 5" id="KW-1133">Transmembrane helix</keyword>
<name>F2UNL5_SALR5</name>
<evidence type="ECO:0000259" key="6">
    <source>
        <dbReference type="Pfam" id="PF05154"/>
    </source>
</evidence>
<dbReference type="OrthoDB" id="10262359at2759"/>
<dbReference type="EMBL" id="GL832984">
    <property type="protein sequence ID" value="EGD79220.1"/>
    <property type="molecule type" value="Genomic_DNA"/>
</dbReference>
<proteinExistence type="predicted"/>
<feature type="transmembrane region" description="Helical" evidence="5">
    <location>
        <begin position="16"/>
        <end position="35"/>
    </location>
</feature>
<dbReference type="RefSeq" id="XP_004989305.1">
    <property type="nucleotide sequence ID" value="XM_004989248.1"/>
</dbReference>
<dbReference type="AlphaFoldDB" id="F2UNL5"/>
<comment type="subcellular location">
    <subcellularLocation>
        <location evidence="1">Membrane</location>
        <topology evidence="1">Multi-pass membrane protein</topology>
    </subcellularLocation>
</comment>
<dbReference type="STRING" id="946362.F2UNL5"/>
<dbReference type="PANTHER" id="PTHR44733:SF1">
    <property type="entry name" value="DNAJ HOMOLOG SUBFAMILY C MEMBER 22"/>
    <property type="match status" value="1"/>
</dbReference>
<organism evidence="8">
    <name type="scientific">Salpingoeca rosetta (strain ATCC 50818 / BSB-021)</name>
    <dbReference type="NCBI Taxonomy" id="946362"/>
    <lineage>
        <taxon>Eukaryota</taxon>
        <taxon>Choanoflagellata</taxon>
        <taxon>Craspedida</taxon>
        <taxon>Salpingoecidae</taxon>
        <taxon>Salpingoeca</taxon>
    </lineage>
</organism>
<keyword evidence="8" id="KW-1185">Reference proteome</keyword>
<dbReference type="InParanoid" id="F2UNL5"/>
<evidence type="ECO:0000256" key="2">
    <source>
        <dbReference type="ARBA" id="ARBA00022692"/>
    </source>
</evidence>
<accession>F2UNL5</accession>
<keyword evidence="4 5" id="KW-0472">Membrane</keyword>
<evidence type="ECO:0000256" key="3">
    <source>
        <dbReference type="ARBA" id="ARBA00022989"/>
    </source>
</evidence>
<feature type="transmembrane region" description="Helical" evidence="5">
    <location>
        <begin position="90"/>
        <end position="114"/>
    </location>
</feature>
<feature type="transmembrane region" description="Helical" evidence="5">
    <location>
        <begin position="225"/>
        <end position="245"/>
    </location>
</feature>
<feature type="domain" description="TM2" evidence="6">
    <location>
        <begin position="19"/>
        <end position="60"/>
    </location>
</feature>
<protein>
    <recommendedName>
        <fullName evidence="6">TM2 domain-containing protein</fullName>
    </recommendedName>
</protein>
<dbReference type="GO" id="GO:0016020">
    <property type="term" value="C:membrane"/>
    <property type="evidence" value="ECO:0007669"/>
    <property type="project" value="UniProtKB-SubCell"/>
</dbReference>
<reference evidence="7" key="1">
    <citation type="submission" date="2009-08" db="EMBL/GenBank/DDBJ databases">
        <title>Annotation of Salpingoeca rosetta.</title>
        <authorList>
            <consortium name="The Broad Institute Genome Sequencing Platform"/>
            <person name="Russ C."/>
            <person name="Cuomo C."/>
            <person name="Burger G."/>
            <person name="Gray M.W."/>
            <person name="Holland P.W.H."/>
            <person name="King N."/>
            <person name="Lang F.B.F."/>
            <person name="Roger A.J."/>
            <person name="Ruiz-Trillo I."/>
            <person name="Young S.K."/>
            <person name="Zeng Q."/>
            <person name="Gargeya S."/>
            <person name="Alvarado L."/>
            <person name="Berlin A."/>
            <person name="Chapman S.B."/>
            <person name="Chen Z."/>
            <person name="Freedman E."/>
            <person name="Gellesch M."/>
            <person name="Goldberg J."/>
            <person name="Griggs A."/>
            <person name="Gujja S."/>
            <person name="Heilman E."/>
            <person name="Heiman D."/>
            <person name="Howarth C."/>
            <person name="Mehta T."/>
            <person name="Neiman D."/>
            <person name="Pearson M."/>
            <person name="Roberts A."/>
            <person name="Saif S."/>
            <person name="Shea T."/>
            <person name="Shenoy N."/>
            <person name="Sisk P."/>
            <person name="Stolte C."/>
            <person name="Sykes S."/>
            <person name="White J."/>
            <person name="Yandava C."/>
            <person name="Haas B."/>
            <person name="Nusbaum C."/>
            <person name="Birren B."/>
        </authorList>
    </citation>
    <scope>NUCLEOTIDE SEQUENCE [LARGE SCALE GENOMIC DNA]</scope>
    <source>
        <strain evidence="7">ATCC 50818</strain>
    </source>
</reference>
<dbReference type="KEGG" id="sre:PTSG_09941"/>
<dbReference type="Proteomes" id="UP000007799">
    <property type="component" value="Unassembled WGS sequence"/>
</dbReference>
<feature type="transmembrane region" description="Helical" evidence="5">
    <location>
        <begin position="126"/>
        <end position="144"/>
    </location>
</feature>
<dbReference type="eggNOG" id="KOG0714">
    <property type="taxonomic scope" value="Eukaryota"/>
</dbReference>